<evidence type="ECO:0000256" key="6">
    <source>
        <dbReference type="ARBA" id="ARBA00023136"/>
    </source>
</evidence>
<evidence type="ECO:0000256" key="7">
    <source>
        <dbReference type="RuleBase" id="RU910716"/>
    </source>
</evidence>
<keyword evidence="4 7" id="KW-0812">Transmembrane</keyword>
<dbReference type="KEGG" id="dre:100148479"/>
<dbReference type="Proteomes" id="UP000000437">
    <property type="component" value="Chromosome 19"/>
</dbReference>
<keyword evidence="6 7" id="KW-0472">Membrane</keyword>
<evidence type="ECO:0000256" key="5">
    <source>
        <dbReference type="ARBA" id="ARBA00022989"/>
    </source>
</evidence>
<keyword evidence="8" id="KW-1185">Reference proteome</keyword>
<evidence type="ECO:0000256" key="1">
    <source>
        <dbReference type="ARBA" id="ARBA00004651"/>
    </source>
</evidence>
<protein>
    <recommendedName>
        <fullName evidence="7">XK-related protein</fullName>
    </recommendedName>
</protein>
<dbReference type="InterPro" id="IPR050895">
    <property type="entry name" value="XK-related_scramblase"/>
</dbReference>
<accession>A0A8M1QR63</accession>
<dbReference type="RefSeq" id="XP_001922812.3">
    <property type="nucleotide sequence ID" value="XM_001922777.8"/>
</dbReference>
<evidence type="ECO:0000313" key="9">
    <source>
        <dbReference type="RefSeq" id="XP_001922812.3"/>
    </source>
</evidence>
<reference evidence="9" key="1">
    <citation type="submission" date="2025-08" db="UniProtKB">
        <authorList>
            <consortium name="RefSeq"/>
        </authorList>
    </citation>
    <scope>IDENTIFICATION</scope>
    <source>
        <strain evidence="9">Tuebingen</strain>
        <tissue evidence="9">Fibroblasts and whole tissue</tissue>
    </source>
</reference>
<comment type="subcellular location">
    <subcellularLocation>
        <location evidence="1">Cell membrane</location>
        <topology evidence="1">Multi-pass membrane protein</topology>
    </subcellularLocation>
    <subcellularLocation>
        <location evidence="7">Membrane</location>
        <topology evidence="7">Multi-pass membrane protein</topology>
    </subcellularLocation>
</comment>
<dbReference type="GeneID" id="100148479"/>
<dbReference type="AlphaFoldDB" id="A0A8M1QR63"/>
<evidence type="ECO:0000256" key="4">
    <source>
        <dbReference type="ARBA" id="ARBA00022692"/>
    </source>
</evidence>
<dbReference type="PANTHER" id="PTHR16024">
    <property type="entry name" value="XK-RELATED PROTEIN"/>
    <property type="match status" value="1"/>
</dbReference>
<dbReference type="GO" id="GO:1902742">
    <property type="term" value="P:apoptotic process involved in development"/>
    <property type="evidence" value="ECO:0000318"/>
    <property type="project" value="GO_Central"/>
</dbReference>
<dbReference type="GO" id="GO:0043652">
    <property type="term" value="P:engulfment of apoptotic cell"/>
    <property type="evidence" value="ECO:0000318"/>
    <property type="project" value="GO_Central"/>
</dbReference>
<evidence type="ECO:0000313" key="8">
    <source>
        <dbReference type="Proteomes" id="UP000000437"/>
    </source>
</evidence>
<dbReference type="PANTHER" id="PTHR16024:SF19">
    <property type="entry name" value="XK-RELATED PROTEIN"/>
    <property type="match status" value="1"/>
</dbReference>
<dbReference type="GO" id="GO:0070782">
    <property type="term" value="P:phosphatidylserine exposure on apoptotic cell surface"/>
    <property type="evidence" value="ECO:0000318"/>
    <property type="project" value="GO_Central"/>
</dbReference>
<evidence type="ECO:0000256" key="2">
    <source>
        <dbReference type="ARBA" id="ARBA00008789"/>
    </source>
</evidence>
<proteinExistence type="inferred from homology"/>
<gene>
    <name evidence="9" type="primary">LOC100148479</name>
</gene>
<dbReference type="Pfam" id="PF09815">
    <property type="entry name" value="XK-related"/>
    <property type="match status" value="1"/>
</dbReference>
<evidence type="ECO:0000256" key="3">
    <source>
        <dbReference type="ARBA" id="ARBA00022475"/>
    </source>
</evidence>
<keyword evidence="3" id="KW-1003">Cell membrane</keyword>
<keyword evidence="5 7" id="KW-1133">Transmembrane helix</keyword>
<name>A0A8M1QR63_DANRE</name>
<dbReference type="OrthoDB" id="6136301at2759"/>
<comment type="similarity">
    <text evidence="2 7">Belongs to the XK family.</text>
</comment>
<dbReference type="InterPro" id="IPR018629">
    <property type="entry name" value="XK-rel"/>
</dbReference>
<sequence>MTYSKTGRSLGVGPKITFCFNSVQVYKNGKRVLAVTIRFHALDCTMEESFPFHYSLWEYLFSWVGLLFFLLDVVMDILTVVSLYQEENYVSMGLMIFFLLGSSVLLQIFSWVWYSDSLDELETKVEKFAKKKKLIKPFHFLQLGVYLRYTGLMEISTTHFFRQTNTFTEGVAVYLSHDLQMLRLFEAFSESAPQLILMMTLTLQRGELEILTGLKLLSSVASIASTVTTYHRGMRAFLEDKHKMRWTSTAFYFLWNFLLMIPRVAALALFCSVFPCYITAHFLSSWMVLVLVAWSQKTDLMKSHWEWLYRATVGLIWYFSWFNVSEGSIKLKSVVYYSLMGLDTILLLGFWCWKVVEYADSWSTLNPYIVVPTLLGLYVIGILVEIIYYRWFHPTCDKNKIAEPSKPTPIFKVDSVGFRNTTDSGDFEGSPAIADEGPAPPVTGAVKRSRTLAANFF</sequence>
<dbReference type="GO" id="GO:0005886">
    <property type="term" value="C:plasma membrane"/>
    <property type="evidence" value="ECO:0000318"/>
    <property type="project" value="GO_Central"/>
</dbReference>
<organism evidence="8 9">
    <name type="scientific">Danio rerio</name>
    <name type="common">Zebrafish</name>
    <name type="synonym">Brachydanio rerio</name>
    <dbReference type="NCBI Taxonomy" id="7955"/>
    <lineage>
        <taxon>Eukaryota</taxon>
        <taxon>Metazoa</taxon>
        <taxon>Chordata</taxon>
        <taxon>Craniata</taxon>
        <taxon>Vertebrata</taxon>
        <taxon>Euteleostomi</taxon>
        <taxon>Actinopterygii</taxon>
        <taxon>Neopterygii</taxon>
        <taxon>Teleostei</taxon>
        <taxon>Ostariophysi</taxon>
        <taxon>Cypriniformes</taxon>
        <taxon>Danionidae</taxon>
        <taxon>Danioninae</taxon>
        <taxon>Danio</taxon>
    </lineage>
</organism>